<dbReference type="PANTHER" id="PTHR43649">
    <property type="entry name" value="ARABINOSE-BINDING PROTEIN-RELATED"/>
    <property type="match status" value="1"/>
</dbReference>
<evidence type="ECO:0000256" key="3">
    <source>
        <dbReference type="ARBA" id="ARBA00022729"/>
    </source>
</evidence>
<comment type="caution">
    <text evidence="4">The sequence shown here is derived from an EMBL/GenBank/DDBJ whole genome shotgun (WGS) entry which is preliminary data.</text>
</comment>
<accession>A0A2M8P210</accession>
<dbReference type="InterPro" id="IPR050490">
    <property type="entry name" value="Bact_solute-bd_prot1"/>
</dbReference>
<dbReference type="PANTHER" id="PTHR43649:SF34">
    <property type="entry name" value="ABC TRANSPORTER PERIPLASMIC-BINDING PROTEIN YCJN-RELATED"/>
    <property type="match status" value="1"/>
</dbReference>
<comment type="similarity">
    <text evidence="1">Belongs to the bacterial solute-binding protein 1 family.</text>
</comment>
<evidence type="ECO:0000256" key="1">
    <source>
        <dbReference type="ARBA" id="ARBA00008520"/>
    </source>
</evidence>
<evidence type="ECO:0000313" key="5">
    <source>
        <dbReference type="Proteomes" id="UP000228921"/>
    </source>
</evidence>
<dbReference type="AlphaFoldDB" id="A0A2M8P210"/>
<name>A0A2M8P210_9CHLR</name>
<sequence>MAGTDATPSRAQGTWSLAEAAKPYAGTEIRAFFLERPGYVAAQQMIPEFEQITGIKVTWDVTPYENSLEKQTLDFTGGTAQFDVVLVDVVWIGNFAANGWIVPLEKFYNNPALADPELNLDGFFPILLESFGTWDGVIYGLPFDNYSGLLYYNKCMLEQAGFNRPPDTWEELLNVYGPALTKDGKYAFALQSRRGETQSADSFMRVIWPFGGSLLKDDFTSNLSSPESLAGLKFRQELMKYMPPDIVAFDHDETVQALAQGQVAMITEWSAFYATLSNPATSRITDCLGITVEPAGPAGRKPALGGFSLAVNSSSSEAKQAAAWLFIQWITSEAKAKEYAERGGVSGRRSVYSDPEMLAKFPHYAALAESWEKYGNPVFRPRFPEWPAISDVIAQFGTEMMLGNISVEEGVARIEAQMATILRDYTEGRLPKLQ</sequence>
<reference evidence="4 5" key="1">
    <citation type="submission" date="2017-11" db="EMBL/GenBank/DDBJ databases">
        <title>Evolution of Phototrophy in the Chloroflexi Phylum Driven by Horizontal Gene Transfer.</title>
        <authorList>
            <person name="Ward L.M."/>
            <person name="Hemp J."/>
            <person name="Shih P.M."/>
            <person name="Mcglynn S.E."/>
            <person name="Fischer W."/>
        </authorList>
    </citation>
    <scope>NUCLEOTIDE SEQUENCE [LARGE SCALE GENOMIC DNA]</scope>
    <source>
        <strain evidence="4">CP2_2F</strain>
    </source>
</reference>
<dbReference type="Gene3D" id="3.40.190.10">
    <property type="entry name" value="Periplasmic binding protein-like II"/>
    <property type="match status" value="2"/>
</dbReference>
<dbReference type="CDD" id="cd13585">
    <property type="entry name" value="PBP2_TMBP_like"/>
    <property type="match status" value="1"/>
</dbReference>
<protein>
    <submittedName>
        <fullName evidence="4">Sugar ABC transporter</fullName>
    </submittedName>
</protein>
<evidence type="ECO:0000313" key="4">
    <source>
        <dbReference type="EMBL" id="PJF31584.1"/>
    </source>
</evidence>
<keyword evidence="3" id="KW-0732">Signal</keyword>
<dbReference type="Proteomes" id="UP000228921">
    <property type="component" value="Unassembled WGS sequence"/>
</dbReference>
<keyword evidence="2" id="KW-0813">Transport</keyword>
<evidence type="ECO:0000256" key="2">
    <source>
        <dbReference type="ARBA" id="ARBA00022448"/>
    </source>
</evidence>
<dbReference type="InterPro" id="IPR006059">
    <property type="entry name" value="SBP"/>
</dbReference>
<proteinExistence type="inferred from homology"/>
<gene>
    <name evidence="4" type="ORF">CUN51_03680</name>
</gene>
<organism evidence="4 5">
    <name type="scientific">Candidatus Thermofonsia Clade 1 bacterium</name>
    <dbReference type="NCBI Taxonomy" id="2364210"/>
    <lineage>
        <taxon>Bacteria</taxon>
        <taxon>Bacillati</taxon>
        <taxon>Chloroflexota</taxon>
        <taxon>Candidatus Thermofontia</taxon>
        <taxon>Candidatus Thermofonsia Clade 1</taxon>
    </lineage>
</organism>
<dbReference type="Pfam" id="PF01547">
    <property type="entry name" value="SBP_bac_1"/>
    <property type="match status" value="1"/>
</dbReference>
<dbReference type="SUPFAM" id="SSF53850">
    <property type="entry name" value="Periplasmic binding protein-like II"/>
    <property type="match status" value="1"/>
</dbReference>
<dbReference type="EMBL" id="PGTK01000003">
    <property type="protein sequence ID" value="PJF31584.1"/>
    <property type="molecule type" value="Genomic_DNA"/>
</dbReference>